<feature type="transmembrane region" description="Helical" evidence="2">
    <location>
        <begin position="108"/>
        <end position="129"/>
    </location>
</feature>
<proteinExistence type="predicted"/>
<feature type="transmembrane region" description="Helical" evidence="2">
    <location>
        <begin position="324"/>
        <end position="342"/>
    </location>
</feature>
<feature type="transmembrane region" description="Helical" evidence="2">
    <location>
        <begin position="292"/>
        <end position="312"/>
    </location>
</feature>
<gene>
    <name evidence="3" type="ORF">PGLA1383_LOCUS9522</name>
</gene>
<dbReference type="Proteomes" id="UP000654075">
    <property type="component" value="Unassembled WGS sequence"/>
</dbReference>
<evidence type="ECO:0000313" key="3">
    <source>
        <dbReference type="EMBL" id="CAE8590807.1"/>
    </source>
</evidence>
<feature type="non-terminal residue" evidence="3">
    <location>
        <position position="1014"/>
    </location>
</feature>
<accession>A0A813DSC8</accession>
<evidence type="ECO:0000256" key="1">
    <source>
        <dbReference type="SAM" id="MobiDB-lite"/>
    </source>
</evidence>
<feature type="compositionally biased region" description="Basic and acidic residues" evidence="1">
    <location>
        <begin position="717"/>
        <end position="727"/>
    </location>
</feature>
<dbReference type="OrthoDB" id="1703350at2759"/>
<name>A0A813DSC8_POLGL</name>
<evidence type="ECO:0000256" key="2">
    <source>
        <dbReference type="SAM" id="Phobius"/>
    </source>
</evidence>
<feature type="transmembrane region" description="Helical" evidence="2">
    <location>
        <begin position="149"/>
        <end position="167"/>
    </location>
</feature>
<feature type="region of interest" description="Disordered" evidence="1">
    <location>
        <begin position="217"/>
        <end position="245"/>
    </location>
</feature>
<keyword evidence="2" id="KW-1133">Transmembrane helix</keyword>
<feature type="compositionally biased region" description="Basic and acidic residues" evidence="1">
    <location>
        <begin position="222"/>
        <end position="239"/>
    </location>
</feature>
<feature type="region of interest" description="Disordered" evidence="1">
    <location>
        <begin position="702"/>
        <end position="727"/>
    </location>
</feature>
<protein>
    <submittedName>
        <fullName evidence="3">Uncharacterized protein</fullName>
    </submittedName>
</protein>
<reference evidence="3" key="1">
    <citation type="submission" date="2021-02" db="EMBL/GenBank/DDBJ databases">
        <authorList>
            <person name="Dougan E. K."/>
            <person name="Rhodes N."/>
            <person name="Thang M."/>
            <person name="Chan C."/>
        </authorList>
    </citation>
    <scope>NUCLEOTIDE SEQUENCE</scope>
</reference>
<keyword evidence="4" id="KW-1185">Reference proteome</keyword>
<comment type="caution">
    <text evidence="3">The sequence shown here is derived from an EMBL/GenBank/DDBJ whole genome shotgun (WGS) entry which is preliminary data.</text>
</comment>
<keyword evidence="2" id="KW-0812">Transmembrane</keyword>
<feature type="transmembrane region" description="Helical" evidence="2">
    <location>
        <begin position="387"/>
        <end position="407"/>
    </location>
</feature>
<evidence type="ECO:0000313" key="4">
    <source>
        <dbReference type="Proteomes" id="UP000654075"/>
    </source>
</evidence>
<dbReference type="EMBL" id="CAJNNV010004482">
    <property type="protein sequence ID" value="CAE8590807.1"/>
    <property type="molecule type" value="Genomic_DNA"/>
</dbReference>
<feature type="transmembrane region" description="Helical" evidence="2">
    <location>
        <begin position="42"/>
        <end position="61"/>
    </location>
</feature>
<organism evidence="3 4">
    <name type="scientific">Polarella glacialis</name>
    <name type="common">Dinoflagellate</name>
    <dbReference type="NCBI Taxonomy" id="89957"/>
    <lineage>
        <taxon>Eukaryota</taxon>
        <taxon>Sar</taxon>
        <taxon>Alveolata</taxon>
        <taxon>Dinophyceae</taxon>
        <taxon>Suessiales</taxon>
        <taxon>Suessiaceae</taxon>
        <taxon>Polarella</taxon>
    </lineage>
</organism>
<sequence length="1014" mass="109532">LFSKKAKPKLFWGPCTVVLAPSALWKMAGAAAAAAGHMATSTAGLASAGAATAAGFGLFGYNRENFLYDAELRFERFTAGREFAVAQQEQFRSDIKALTALTAKKNGMYAVVATLDMALCIALYCAGRLGLHGASPPGWIEGLWLTNNAASFSFMAVAIMLAMHAMLRAQSASAHLLTRKIRVPVPSLKQLDKARKFASEFEQQNWTDIFRVPYMNNNGAPKTDEKAGRARSASPERRSTTNKASSWIREEYETDRAGTVSGTAVNNLPGDVAPEHFRLYAACQKEWVEYDVYARVSIFLGFTCYIQSLAFYGLGHINIELKAVWVAFATSWTITVLQVLLLRFDLISGRQRQKERLPHCQWCGPLATVCASIGMALDFRVKFDPTVIAISWVFIFGAYILQFIYALRLLELVLPDNVIGQFKAEESIGDSWWPASWQNIPSTFAHVLYIVAPPTRLQPGQIDTVRETVHGSGPDPFDVAGEPIGAPGTQKVSPGQDVAAQANYLDSVFEWALSEQVFENLSESSKKTVQDTFGAFSVAKRDANSSTGAKVFQDCSMSMEAMIAFEGMNEKEGAPGGYSSDSGGSAGSSDDEAEPDYTWDGRKVNQKTEATPVNQKKGMLPWRMVSTVQAVLVGCWVFMILAMWVDYFIGEQGLVTAPHWSKPPMSRMSLPHHELGTPFGFPWAAGAKPFLPEQFAWHEEKREPESSVIVGESPPHASEEPHERRLSSETAVVDHGSNLLSAIHGIMNMIPSQPAIADGHALSVSWPGFFEPRLLACGPHGIAALTPRGVGALVTLTPEQQTAKSFRLSGLMNLPALLSASWQPSEELLVITHAGDLASCPRPAAGDVWACGAAPGGRLPLPEGTRLLATAASWLSSSSGKPQLHVAFIDKAVPDLVALFALAGSDWLPIGEVQVPDSDKASVSFVGDGELLIATGAGAILRRRLQDGAVMASSTHPWGASHSSTQWQGACGVHHAPEGSLAHLRLHRAEGSQAWLPEIVASNLKDLASGLPLF</sequence>
<feature type="region of interest" description="Disordered" evidence="1">
    <location>
        <begin position="570"/>
        <end position="610"/>
    </location>
</feature>
<feature type="non-terminal residue" evidence="3">
    <location>
        <position position="1"/>
    </location>
</feature>
<keyword evidence="2" id="KW-0472">Membrane</keyword>
<dbReference type="AlphaFoldDB" id="A0A813DSC8"/>